<evidence type="ECO:0000313" key="4">
    <source>
        <dbReference type="Proteomes" id="UP001237642"/>
    </source>
</evidence>
<dbReference type="GO" id="GO:0005685">
    <property type="term" value="C:U1 snRNP"/>
    <property type="evidence" value="ECO:0007669"/>
    <property type="project" value="InterPro"/>
</dbReference>
<evidence type="ECO:0000256" key="2">
    <source>
        <dbReference type="SAM" id="Coils"/>
    </source>
</evidence>
<dbReference type="Pfam" id="PF03194">
    <property type="entry name" value="LUC7"/>
    <property type="match status" value="1"/>
</dbReference>
<dbReference type="Proteomes" id="UP001237642">
    <property type="component" value="Unassembled WGS sequence"/>
</dbReference>
<dbReference type="InterPro" id="IPR004882">
    <property type="entry name" value="Luc7-rel"/>
</dbReference>
<dbReference type="EMBL" id="JAUIZM010000009">
    <property type="protein sequence ID" value="KAK1366263.1"/>
    <property type="molecule type" value="Genomic_DNA"/>
</dbReference>
<reference evidence="3" key="1">
    <citation type="submission" date="2023-02" db="EMBL/GenBank/DDBJ databases">
        <title>Genome of toxic invasive species Heracleum sosnowskyi carries increased number of genes despite the absence of recent whole-genome duplications.</title>
        <authorList>
            <person name="Schelkunov M."/>
            <person name="Shtratnikova V."/>
            <person name="Makarenko M."/>
            <person name="Klepikova A."/>
            <person name="Omelchenko D."/>
            <person name="Novikova G."/>
            <person name="Obukhova E."/>
            <person name="Bogdanov V."/>
            <person name="Penin A."/>
            <person name="Logacheva M."/>
        </authorList>
    </citation>
    <scope>NUCLEOTIDE SEQUENCE</scope>
    <source>
        <strain evidence="3">Hsosn_3</strain>
        <tissue evidence="3">Leaf</tissue>
    </source>
</reference>
<gene>
    <name evidence="3" type="ORF">POM88_041824</name>
</gene>
<protein>
    <submittedName>
        <fullName evidence="3">Uncharacterized protein</fullName>
    </submittedName>
</protein>
<evidence type="ECO:0000313" key="3">
    <source>
        <dbReference type="EMBL" id="KAK1366263.1"/>
    </source>
</evidence>
<accession>A0AAD8HGN5</accession>
<feature type="coiled-coil region" evidence="2">
    <location>
        <begin position="65"/>
        <end position="92"/>
    </location>
</feature>
<reference evidence="3" key="2">
    <citation type="submission" date="2023-05" db="EMBL/GenBank/DDBJ databases">
        <authorList>
            <person name="Schelkunov M.I."/>
        </authorList>
    </citation>
    <scope>NUCLEOTIDE SEQUENCE</scope>
    <source>
        <strain evidence="3">Hsosn_3</strain>
        <tissue evidence="3">Leaf</tissue>
    </source>
</reference>
<organism evidence="3 4">
    <name type="scientific">Heracleum sosnowskyi</name>
    <dbReference type="NCBI Taxonomy" id="360622"/>
    <lineage>
        <taxon>Eukaryota</taxon>
        <taxon>Viridiplantae</taxon>
        <taxon>Streptophyta</taxon>
        <taxon>Embryophyta</taxon>
        <taxon>Tracheophyta</taxon>
        <taxon>Spermatophyta</taxon>
        <taxon>Magnoliopsida</taxon>
        <taxon>eudicotyledons</taxon>
        <taxon>Gunneridae</taxon>
        <taxon>Pentapetalae</taxon>
        <taxon>asterids</taxon>
        <taxon>campanulids</taxon>
        <taxon>Apiales</taxon>
        <taxon>Apiaceae</taxon>
        <taxon>Apioideae</taxon>
        <taxon>apioid superclade</taxon>
        <taxon>Tordylieae</taxon>
        <taxon>Tordyliinae</taxon>
        <taxon>Heracleum</taxon>
    </lineage>
</organism>
<name>A0AAD8HGN5_9APIA</name>
<dbReference type="PANTHER" id="PTHR12375">
    <property type="entry name" value="RNA-BINDING PROTEIN LUC7-RELATED"/>
    <property type="match status" value="1"/>
</dbReference>
<dbReference type="GO" id="GO:0003729">
    <property type="term" value="F:mRNA binding"/>
    <property type="evidence" value="ECO:0007669"/>
    <property type="project" value="InterPro"/>
</dbReference>
<dbReference type="AlphaFoldDB" id="A0AAD8HGN5"/>
<sequence length="123" mass="14265">MEGSWLQELFCCFESSPRHDSYVPRFEADLAHYCEKLVMDLDRKVRRRRERLDQDVEAPPPPPIRVEKYEQLSVLEEKIKSLLEQVESLGEAGKVDEAEALMRKGNFIVELVTLSIYYASGCN</sequence>
<keyword evidence="4" id="KW-1185">Reference proteome</keyword>
<comment type="similarity">
    <text evidence="1">Belongs to the Luc7 family.</text>
</comment>
<dbReference type="GO" id="GO:0006376">
    <property type="term" value="P:mRNA splice site recognition"/>
    <property type="evidence" value="ECO:0007669"/>
    <property type="project" value="InterPro"/>
</dbReference>
<evidence type="ECO:0000256" key="1">
    <source>
        <dbReference type="ARBA" id="ARBA00005655"/>
    </source>
</evidence>
<comment type="caution">
    <text evidence="3">The sequence shown here is derived from an EMBL/GenBank/DDBJ whole genome shotgun (WGS) entry which is preliminary data.</text>
</comment>
<proteinExistence type="inferred from homology"/>
<keyword evidence="2" id="KW-0175">Coiled coil</keyword>